<accession>A0A388T782</accession>
<dbReference type="InterPro" id="IPR013824">
    <property type="entry name" value="Topo_IA_cen_sub1"/>
</dbReference>
<feature type="domain" description="Topo IA-type catalytic" evidence="12">
    <location>
        <begin position="130"/>
        <end position="560"/>
    </location>
</feature>
<dbReference type="Pfam" id="PF01396">
    <property type="entry name" value="Zn_ribbon_Top1"/>
    <property type="match status" value="3"/>
</dbReference>
<evidence type="ECO:0000256" key="10">
    <source>
        <dbReference type="HAMAP-Rule" id="MF_00952"/>
    </source>
</evidence>
<dbReference type="CDD" id="cd00186">
    <property type="entry name" value="TOP1Ac"/>
    <property type="match status" value="1"/>
</dbReference>
<dbReference type="Gene3D" id="2.70.20.10">
    <property type="entry name" value="Topoisomerase I, domain 3"/>
    <property type="match status" value="1"/>
</dbReference>
<evidence type="ECO:0000256" key="8">
    <source>
        <dbReference type="ARBA" id="ARBA00023125"/>
    </source>
</evidence>
<dbReference type="Proteomes" id="UP000269352">
    <property type="component" value="Unassembled WGS sequence"/>
</dbReference>
<dbReference type="InterPro" id="IPR013497">
    <property type="entry name" value="Topo_IA_cen"/>
</dbReference>
<feature type="site" description="Interaction with DNA" evidence="10">
    <location>
        <position position="149"/>
    </location>
</feature>
<evidence type="ECO:0000256" key="3">
    <source>
        <dbReference type="ARBA" id="ARBA00022723"/>
    </source>
</evidence>
<dbReference type="InterPro" id="IPR034149">
    <property type="entry name" value="TOPRIM_TopoI"/>
</dbReference>
<evidence type="ECO:0000313" key="14">
    <source>
        <dbReference type="Proteomes" id="UP000269352"/>
    </source>
</evidence>
<dbReference type="GO" id="GO:0003917">
    <property type="term" value="F:DNA topoisomerase type I (single strand cut, ATP-independent) activity"/>
    <property type="evidence" value="ECO:0007669"/>
    <property type="project" value="UniProtKB-UniRule"/>
</dbReference>
<evidence type="ECO:0000259" key="12">
    <source>
        <dbReference type="PROSITE" id="PS52039"/>
    </source>
</evidence>
<feature type="site" description="Interaction with DNA" evidence="10">
    <location>
        <position position="301"/>
    </location>
</feature>
<dbReference type="InterPro" id="IPR005733">
    <property type="entry name" value="TopoI_bac-type"/>
</dbReference>
<evidence type="ECO:0000256" key="6">
    <source>
        <dbReference type="ARBA" id="ARBA00022842"/>
    </source>
</evidence>
<evidence type="ECO:0000259" key="11">
    <source>
        <dbReference type="PROSITE" id="PS50880"/>
    </source>
</evidence>
<feature type="active site" description="O-(5'-phospho-DNA)-tyrosine intermediate" evidence="10">
    <location>
        <position position="299"/>
    </location>
</feature>
<feature type="site" description="Interaction with DNA" evidence="10">
    <location>
        <position position="144"/>
    </location>
</feature>
<keyword evidence="3" id="KW-0479">Metal-binding</keyword>
<dbReference type="InterPro" id="IPR023406">
    <property type="entry name" value="Topo_IA_AS"/>
</dbReference>
<reference evidence="13 14" key="1">
    <citation type="journal article" date="2019" name="ISME J.">
        <title>Genome analyses of uncultured TG2/ZB3 bacteria in 'Margulisbacteria' specifically attached to ectosymbiotic spirochetes of protists in the termite gut.</title>
        <authorList>
            <person name="Utami Y.D."/>
            <person name="Kuwahara H."/>
            <person name="Igai K."/>
            <person name="Murakami T."/>
            <person name="Sugaya K."/>
            <person name="Morikawa T."/>
            <person name="Nagura Y."/>
            <person name="Yuki M."/>
            <person name="Deevong P."/>
            <person name="Inoue T."/>
            <person name="Kihara K."/>
            <person name="Lo N."/>
            <person name="Yamada A."/>
            <person name="Ohkuma M."/>
            <person name="Hongoh Y."/>
        </authorList>
    </citation>
    <scope>NUCLEOTIDE SEQUENCE [LARGE SCALE GENOMIC DNA]</scope>
    <source>
        <strain evidence="13">NkOx7-01</strain>
    </source>
</reference>
<proteinExistence type="inferred from homology"/>
<feature type="site" description="Interaction with DNA" evidence="10">
    <location>
        <position position="156"/>
    </location>
</feature>
<evidence type="ECO:0000256" key="5">
    <source>
        <dbReference type="ARBA" id="ARBA00022833"/>
    </source>
</evidence>
<dbReference type="Gene3D" id="1.10.460.10">
    <property type="entry name" value="Topoisomerase I, domain 2"/>
    <property type="match status" value="1"/>
</dbReference>
<feature type="site" description="Interaction with DNA" evidence="10">
    <location>
        <position position="491"/>
    </location>
</feature>
<evidence type="ECO:0000256" key="9">
    <source>
        <dbReference type="ARBA" id="ARBA00023235"/>
    </source>
</evidence>
<dbReference type="EMBL" id="BGZN01000001">
    <property type="protein sequence ID" value="GBR72553.1"/>
    <property type="molecule type" value="Genomic_DNA"/>
</dbReference>
<evidence type="ECO:0000256" key="7">
    <source>
        <dbReference type="ARBA" id="ARBA00023029"/>
    </source>
</evidence>
<feature type="domain" description="Toprim" evidence="11">
    <location>
        <begin position="4"/>
        <end position="114"/>
    </location>
</feature>
<dbReference type="CDD" id="cd03363">
    <property type="entry name" value="TOPRIM_TopoIA_TopoI"/>
    <property type="match status" value="1"/>
</dbReference>
<dbReference type="InterPro" id="IPR013826">
    <property type="entry name" value="Topo_IA_cen_sub3"/>
</dbReference>
<dbReference type="InterPro" id="IPR013498">
    <property type="entry name" value="Topo_IA_Znf"/>
</dbReference>
<keyword evidence="8 10" id="KW-0238">DNA-binding</keyword>
<feature type="site" description="Interaction with DNA" evidence="10">
    <location>
        <position position="141"/>
    </location>
</feature>
<dbReference type="PROSITE" id="PS50880">
    <property type="entry name" value="TOPRIM"/>
    <property type="match status" value="1"/>
</dbReference>
<organism evidence="13 14">
    <name type="scientific">Termititenax aidoneus</name>
    <dbReference type="NCBI Taxonomy" id="2218524"/>
    <lineage>
        <taxon>Bacteria</taxon>
        <taxon>Bacillati</taxon>
        <taxon>Candidatus Margulisiibacteriota</taxon>
        <taxon>Candidatus Termititenacia</taxon>
        <taxon>Candidatus Termititenacales</taxon>
        <taxon>Candidatus Termititenacaceae</taxon>
        <taxon>Candidatus Termititenax</taxon>
    </lineage>
</organism>
<dbReference type="SUPFAM" id="SSF57783">
    <property type="entry name" value="Zinc beta-ribbon"/>
    <property type="match status" value="2"/>
</dbReference>
<protein>
    <recommendedName>
        <fullName evidence="10">DNA topoisomerase 1</fullName>
        <ecNumber evidence="10">5.6.2.1</ecNumber>
    </recommendedName>
    <alternativeName>
        <fullName evidence="10">DNA topoisomerase I</fullName>
    </alternativeName>
</protein>
<dbReference type="PANTHER" id="PTHR42785">
    <property type="entry name" value="DNA TOPOISOMERASE, TYPE IA, CORE"/>
    <property type="match status" value="1"/>
</dbReference>
<dbReference type="PROSITE" id="PS52039">
    <property type="entry name" value="TOPO_IA_2"/>
    <property type="match status" value="1"/>
</dbReference>
<name>A0A388T782_TERA1</name>
<comment type="subunit">
    <text evidence="10">Monomer.</text>
</comment>
<dbReference type="InterPro" id="IPR013825">
    <property type="entry name" value="Topo_IA_cen_sub2"/>
</dbReference>
<dbReference type="InterPro" id="IPR023405">
    <property type="entry name" value="Topo_IA_core_domain"/>
</dbReference>
<dbReference type="HAMAP" id="MF_00952">
    <property type="entry name" value="Topoisom_1_prok"/>
    <property type="match status" value="1"/>
</dbReference>
<evidence type="ECO:0000256" key="2">
    <source>
        <dbReference type="ARBA" id="ARBA00009446"/>
    </source>
</evidence>
<dbReference type="AlphaFoldDB" id="A0A388T782"/>
<sequence length="714" mass="80845">MAYKYLVIVESPAKSKTLEKYLGKDYKVVASMGHLRNLPKSRLAIDIEHDFEPSYCVIKGKSKLLKELKQHAAKAEKIFLAPDPDREGESIAWHLVQALNLPPEKFERIEFNEITKNAVLNSFQKARTIDMNRVNAQQARRLLDRLVGYKISPLLWKRVKPRLSAGRVQSAAMHLICEREELIKQFTPQEYWNIEAQYQKDTIFKAKVFNTVEKIQDFIVPNAAEAEKIKQTILSSESKVASVKRSERRKNPKAPFITSTLQQEAANKLGFNTRRTMLVAQTLYEGVDIGDGQTGLITYMRTDSTRIAEQALAELRDFIRDSFGAGFLPEKPNVYKQSKSAQDAHESIRPTAVARTPEMLAQYLTPDQLKLYTLIWRRFTAAQMTPAVYDQTSIEIQAEDYLLKATGSVIKEQGFLKVYAAVEEKNAGEETALLPELSEGEILKVQTVDAQQCFTQPPPRYTEASLVKAMEELGIGRPATYALIIGTLQMRAYVDKQGMALAPTELGFTVDKQMRKHFPKIVDVGFTAGMEQELDEVEDGQQDWQKMLGAFYAPFEQDLAQAEEKMEDMRIKDRPTDEICEKCGKPMVIKSGRFGDFIACTGFPECRNTKSIPKIIEDVQCPLCGGEIVERKGSKGRFKGKVFYGCTGYPECTFTCNDKPLKENCPVCGAFLVERKNKSTGEMQKLCIMCDIKKKEEEKKAARQEKENAENSNQ</sequence>
<dbReference type="InterPro" id="IPR003601">
    <property type="entry name" value="Topo_IA_2"/>
</dbReference>
<dbReference type="GO" id="GO:0003677">
    <property type="term" value="F:DNA binding"/>
    <property type="evidence" value="ECO:0007669"/>
    <property type="project" value="UniProtKB-KW"/>
</dbReference>
<dbReference type="InterPro" id="IPR003602">
    <property type="entry name" value="Topo_IA_DNA-bd_dom"/>
</dbReference>
<dbReference type="InterPro" id="IPR028612">
    <property type="entry name" value="Topoisom_1_IA"/>
</dbReference>
<dbReference type="PROSITE" id="PS00396">
    <property type="entry name" value="TOPO_IA_1"/>
    <property type="match status" value="1"/>
</dbReference>
<dbReference type="Gene3D" id="3.30.65.10">
    <property type="entry name" value="Bacterial Topoisomerase I, domain 1"/>
    <property type="match status" value="2"/>
</dbReference>
<dbReference type="PRINTS" id="PR00417">
    <property type="entry name" value="PRTPISMRASEI"/>
</dbReference>
<keyword evidence="5" id="KW-0862">Zinc</keyword>
<comment type="caution">
    <text evidence="13">The sequence shown here is derived from an EMBL/GenBank/DDBJ whole genome shotgun (WGS) entry which is preliminary data.</text>
</comment>
<evidence type="ECO:0000256" key="4">
    <source>
        <dbReference type="ARBA" id="ARBA00022771"/>
    </source>
</evidence>
<dbReference type="GO" id="GO:0008270">
    <property type="term" value="F:zinc ion binding"/>
    <property type="evidence" value="ECO:0007669"/>
    <property type="project" value="UniProtKB-KW"/>
</dbReference>
<dbReference type="PANTHER" id="PTHR42785:SF1">
    <property type="entry name" value="DNA TOPOISOMERASE"/>
    <property type="match status" value="1"/>
</dbReference>
<dbReference type="Pfam" id="PF01131">
    <property type="entry name" value="Topoisom_bac"/>
    <property type="match status" value="1"/>
</dbReference>
<feature type="site" description="Interaction with DNA" evidence="10">
    <location>
        <position position="34"/>
    </location>
</feature>
<keyword evidence="6" id="KW-0460">Magnesium</keyword>
<dbReference type="GO" id="GO:0006265">
    <property type="term" value="P:DNA topological change"/>
    <property type="evidence" value="ECO:0007669"/>
    <property type="project" value="UniProtKB-UniRule"/>
</dbReference>
<dbReference type="GO" id="GO:0005694">
    <property type="term" value="C:chromosome"/>
    <property type="evidence" value="ECO:0007669"/>
    <property type="project" value="InterPro"/>
</dbReference>
<dbReference type="NCBIfam" id="TIGR01051">
    <property type="entry name" value="topA_bact"/>
    <property type="match status" value="1"/>
</dbReference>
<feature type="region of interest" description="Interaction with DNA" evidence="10">
    <location>
        <begin position="164"/>
        <end position="169"/>
    </location>
</feature>
<dbReference type="SUPFAM" id="SSF56712">
    <property type="entry name" value="Prokaryotic type I DNA topoisomerase"/>
    <property type="match status" value="1"/>
</dbReference>
<evidence type="ECO:0000256" key="1">
    <source>
        <dbReference type="ARBA" id="ARBA00000213"/>
    </source>
</evidence>
<keyword evidence="7 10" id="KW-0799">Topoisomerase</keyword>
<dbReference type="InterPro" id="IPR006171">
    <property type="entry name" value="TOPRIM_dom"/>
</dbReference>
<keyword evidence="14" id="KW-1185">Reference proteome</keyword>
<dbReference type="EC" id="5.6.2.1" evidence="10"/>
<keyword evidence="4" id="KW-0863">Zinc-finger</keyword>
<evidence type="ECO:0000313" key="13">
    <source>
        <dbReference type="EMBL" id="GBR72553.1"/>
    </source>
</evidence>
<comment type="similarity">
    <text evidence="2 10">Belongs to the type IA topoisomerase family.</text>
</comment>
<gene>
    <name evidence="10 13" type="primary">topA</name>
    <name evidence="13" type="ORF">NO1_0063</name>
</gene>
<dbReference type="Gene3D" id="1.10.290.10">
    <property type="entry name" value="Topoisomerase I, domain 4"/>
    <property type="match status" value="1"/>
</dbReference>
<dbReference type="Gene3D" id="3.40.50.140">
    <property type="match status" value="1"/>
</dbReference>
<dbReference type="InterPro" id="IPR000380">
    <property type="entry name" value="Topo_IA"/>
</dbReference>
<dbReference type="SMART" id="SM00493">
    <property type="entry name" value="TOPRIM"/>
    <property type="match status" value="1"/>
</dbReference>
<comment type="catalytic activity">
    <reaction evidence="1 10">
        <text>ATP-independent breakage of single-stranded DNA, followed by passage and rejoining.</text>
        <dbReference type="EC" id="5.6.2.1"/>
    </reaction>
</comment>
<dbReference type="SMART" id="SM00437">
    <property type="entry name" value="TOP1Ac"/>
    <property type="match status" value="1"/>
</dbReference>
<comment type="function">
    <text evidence="10">Releases the supercoiling and torsional tension of DNA, which is introduced during the DNA replication and transcription, by transiently cleaving and rejoining one strand of the DNA duplex. Introduces a single-strand break via transesterification at a target site in duplex DNA. The scissile phosphodiester is attacked by the catalytic tyrosine of the enzyme, resulting in the formation of a DNA-(5'-phosphotyrosyl)-enzyme intermediate and the expulsion of a 3'-OH DNA strand. The free DNA strand then undergoes passage around the unbroken strand, thus removing DNA supercoils. Finally, in the religation step, the DNA 3'-OH attacks the covalent intermediate to expel the active-site tyrosine and restore the DNA phosphodiester backbone.</text>
</comment>
<dbReference type="SMART" id="SM00436">
    <property type="entry name" value="TOP1Bc"/>
    <property type="match status" value="1"/>
</dbReference>
<dbReference type="Pfam" id="PF01751">
    <property type="entry name" value="Toprim"/>
    <property type="match status" value="1"/>
</dbReference>
<keyword evidence="9 10" id="KW-0413">Isomerase</keyword>
<feature type="site" description="Interaction with DNA" evidence="10">
    <location>
        <position position="140"/>
    </location>
</feature>